<accession>A0ABV7XFF6</accession>
<dbReference type="Proteomes" id="UP001595615">
    <property type="component" value="Unassembled WGS sequence"/>
</dbReference>
<name>A0ABV7XFF6_9SPHN</name>
<dbReference type="InterPro" id="IPR014922">
    <property type="entry name" value="YdhG-like"/>
</dbReference>
<protein>
    <submittedName>
        <fullName evidence="2">DUF1801 domain-containing protein</fullName>
    </submittedName>
</protein>
<evidence type="ECO:0000259" key="1">
    <source>
        <dbReference type="Pfam" id="PF08818"/>
    </source>
</evidence>
<evidence type="ECO:0000313" key="3">
    <source>
        <dbReference type="Proteomes" id="UP001595615"/>
    </source>
</evidence>
<comment type="caution">
    <text evidence="2">The sequence shown here is derived from an EMBL/GenBank/DDBJ whole genome shotgun (WGS) entry which is preliminary data.</text>
</comment>
<gene>
    <name evidence="2" type="ORF">ACFOMD_18010</name>
</gene>
<dbReference type="SUPFAM" id="SSF159888">
    <property type="entry name" value="YdhG-like"/>
    <property type="match status" value="1"/>
</dbReference>
<dbReference type="EMBL" id="JBHRXV010000015">
    <property type="protein sequence ID" value="MFC3714468.1"/>
    <property type="molecule type" value="Genomic_DNA"/>
</dbReference>
<sequence>MAETKTRATAASVDDFIAAAEPPQRSEDAKIVDAMLRRVTGETPKMWGPTIVGYGQYHYRYDSGHEGDMCRLGFSPRKTQLVLYVLTGAEGEDALLAKLGKHSTGKSCLYIKKLADVDMGLLEEIARRSLACMKEKYPI</sequence>
<keyword evidence="3" id="KW-1185">Reference proteome</keyword>
<organism evidence="2 3">
    <name type="scientific">Sphingoaurantiacus capsulatus</name>
    <dbReference type="NCBI Taxonomy" id="1771310"/>
    <lineage>
        <taxon>Bacteria</taxon>
        <taxon>Pseudomonadati</taxon>
        <taxon>Pseudomonadota</taxon>
        <taxon>Alphaproteobacteria</taxon>
        <taxon>Sphingomonadales</taxon>
        <taxon>Sphingosinicellaceae</taxon>
        <taxon>Sphingoaurantiacus</taxon>
    </lineage>
</organism>
<dbReference type="Pfam" id="PF08818">
    <property type="entry name" value="DUF1801"/>
    <property type="match status" value="1"/>
</dbReference>
<reference evidence="3" key="1">
    <citation type="journal article" date="2019" name="Int. J. Syst. Evol. Microbiol.">
        <title>The Global Catalogue of Microorganisms (GCM) 10K type strain sequencing project: providing services to taxonomists for standard genome sequencing and annotation.</title>
        <authorList>
            <consortium name="The Broad Institute Genomics Platform"/>
            <consortium name="The Broad Institute Genome Sequencing Center for Infectious Disease"/>
            <person name="Wu L."/>
            <person name="Ma J."/>
        </authorList>
    </citation>
    <scope>NUCLEOTIDE SEQUENCE [LARGE SCALE GENOMIC DNA]</scope>
    <source>
        <strain evidence="3">KCTC 42644</strain>
    </source>
</reference>
<proteinExistence type="predicted"/>
<evidence type="ECO:0000313" key="2">
    <source>
        <dbReference type="EMBL" id="MFC3714468.1"/>
    </source>
</evidence>
<dbReference type="RefSeq" id="WP_380864101.1">
    <property type="nucleotide sequence ID" value="NZ_JBHRXV010000015.1"/>
</dbReference>
<feature type="domain" description="YdhG-like" evidence="1">
    <location>
        <begin position="32"/>
        <end position="129"/>
    </location>
</feature>